<evidence type="ECO:0000256" key="1">
    <source>
        <dbReference type="SAM" id="Phobius"/>
    </source>
</evidence>
<evidence type="ECO:0000313" key="2">
    <source>
        <dbReference type="EMBL" id="QLV01282.1"/>
    </source>
</evidence>
<feature type="transmembrane region" description="Helical" evidence="1">
    <location>
        <begin position="6"/>
        <end position="23"/>
    </location>
</feature>
<dbReference type="AlphaFoldDB" id="A0A7H9K5X3"/>
<name>A0A7H9K5X3_9ESCH</name>
<organism evidence="2 3">
    <name type="scientific">Escherichia marmotae</name>
    <dbReference type="NCBI Taxonomy" id="1499973"/>
    <lineage>
        <taxon>Bacteria</taxon>
        <taxon>Pseudomonadati</taxon>
        <taxon>Pseudomonadota</taxon>
        <taxon>Gammaproteobacteria</taxon>
        <taxon>Enterobacterales</taxon>
        <taxon>Enterobacteriaceae</taxon>
        <taxon>Escherichia</taxon>
    </lineage>
</organism>
<evidence type="ECO:0000313" key="3">
    <source>
        <dbReference type="Proteomes" id="UP000512115"/>
    </source>
</evidence>
<dbReference type="Proteomes" id="UP000512115">
    <property type="component" value="Chromosome"/>
</dbReference>
<protein>
    <submittedName>
        <fullName evidence="2">Uncharacterized protein</fullName>
    </submittedName>
</protein>
<feature type="transmembrane region" description="Helical" evidence="1">
    <location>
        <begin position="165"/>
        <end position="189"/>
    </location>
</feature>
<keyword evidence="1" id="KW-1133">Transmembrane helix</keyword>
<reference evidence="2 3" key="1">
    <citation type="submission" date="2020-06" db="EMBL/GenBank/DDBJ databases">
        <title>REHAB project genomes.</title>
        <authorList>
            <person name="Shaw L.P."/>
        </authorList>
    </citation>
    <scope>NUCLEOTIDE SEQUENCE [LARGE SCALE GENOMIC DNA]</scope>
    <source>
        <strain evidence="2 3">RHBSTW-00814</strain>
    </source>
</reference>
<dbReference type="RefSeq" id="WP_000007757.1">
    <property type="nucleotide sequence ID" value="NZ_CP056159.1"/>
</dbReference>
<accession>A0A7H9K5X3</accession>
<gene>
    <name evidence="2" type="ORF">HV284_09385</name>
</gene>
<keyword evidence="1" id="KW-0812">Transmembrane</keyword>
<sequence>MSFFSLYGKELFSFFITILTWILNNRFKSKAKLSYGYQHGFTFLLNEPLRNANGEVISNSQLVYTRSIILVNEGRESATNISLVFNYKPMHINFWPVHHFEENIEQDGRYIIKFESLAPGESIQCEILSINREVPSILSIRSKECVAEPVNIVMQKSISNIALRCYQLLILLGTGTLTYLIIVILQWLVTKTG</sequence>
<dbReference type="EMBL" id="CP056159">
    <property type="protein sequence ID" value="QLV01282.1"/>
    <property type="molecule type" value="Genomic_DNA"/>
</dbReference>
<proteinExistence type="predicted"/>
<keyword evidence="1" id="KW-0472">Membrane</keyword>